<dbReference type="EMBL" id="JACCKS010000031">
    <property type="protein sequence ID" value="NZA40019.1"/>
    <property type="molecule type" value="Genomic_DNA"/>
</dbReference>
<keyword evidence="2" id="KW-0472">Membrane</keyword>
<comment type="caution">
    <text evidence="5">The sequence shown here is derived from an EMBL/GenBank/DDBJ whole genome shotgun (WGS) entry which is preliminary data.</text>
</comment>
<dbReference type="SUPFAM" id="SSF52058">
    <property type="entry name" value="L domain-like"/>
    <property type="match status" value="2"/>
</dbReference>
<gene>
    <name evidence="5" type="ORF">H0N91_18260</name>
</gene>
<dbReference type="InterPro" id="IPR041248">
    <property type="entry name" value="YDG"/>
</dbReference>
<protein>
    <submittedName>
        <fullName evidence="5">Leucine-rich repeat protein</fullName>
    </submittedName>
</protein>
<evidence type="ECO:0000313" key="5">
    <source>
        <dbReference type="EMBL" id="NZA40019.1"/>
    </source>
</evidence>
<keyword evidence="2" id="KW-1133">Transmembrane helix</keyword>
<dbReference type="Gene3D" id="2.60.40.1080">
    <property type="match status" value="2"/>
</dbReference>
<evidence type="ECO:0000259" key="4">
    <source>
        <dbReference type="Pfam" id="PF18657"/>
    </source>
</evidence>
<dbReference type="RefSeq" id="WP_180494177.1">
    <property type="nucleotide sequence ID" value="NZ_JACCKS010000031.1"/>
</dbReference>
<name>A0A853JUJ4_9FIRM</name>
<keyword evidence="3" id="KW-0732">Signal</keyword>
<feature type="domain" description="YDG" evidence="4">
    <location>
        <begin position="656"/>
        <end position="733"/>
    </location>
</feature>
<sequence length="1686" mass="179110">MDRATKRFQKSGIFKTALLVSAALLGLLAFGADPARAAEATPVYGLYKADNQVYACDETGKQTEPASEIDKKTVTDLFVAEGVTKIEYNAFQDCKNLKRATLPNTLKEIEYHAFHNSGLTSIELPQGLTVLESWAFENCADMKEVKIPASLTTWDDYAFGNSGLTKVVLSDELTTIGSRAFENCTYLEEINVPASLTEIESKAFYKSGLPSIDLSNTELTTIGDSAFSNCTYLKEVAVPASLTNWGDSAFGNSGLTKVDLPEGLTTIGRYAFNGCTALSSIELPEGLERIESGVFGDCTALSNVVLPNGLTTIGSNAFGGCKALEEVTIPKSVELIEGDAFQSSGLISIELPEGLKTIQGSVFRFCKSLKKVTIPDSMKEIPIYTFQGASALTDIKLPAELETIGYYSFDGCINLKEITIPATVQAIEEGAFSWCTALTSVELPAGLETIGRYAFQECEALATITFPDTLQAIPECTFRWCGLTSVELPAGLETIGGEAFFACKALQTVTIPDTVKQIDYRAFQDCHILTRMAFSSAAPPAIGSEAFKNTPSSRYIVLTDDAAASDQYTDEWISKYGFTKTKALGTNEVDIPAIPEQAYTGSALMPSIEIPGTKDKDYKVTYENNTNLGTATAHITTDDCYGMYTGLADVSFTINPVPLTIEGLSAQSRPYNGSTEVALTGGTLTGVIEKDEGKVTAEIPKQGSLESPDAGKAKAVTVALPALTGEASSNYSLTLPELKVDITPAPGTGQVSQDGWTYGQPGVSPVPESETNGTENVTYAYKQKDAGDDTYTAGVPKSAGSYTLQATFAATQNYEAVTATADFTIAPALPIVTITPDWVKEIQVGEPITLSIALKGVKDEQPRGTVAILGQTLELKDGQATLVYTPVNDAPKTLTAEYTPAEGESYTSAQNSITLKASRKTREPITLEDLTKTYGDPAFTLAPAGGSLQEDENYRYASDNEAVAAVGQNGEVTLRQAGTANITVSVDESSAWNPTAATMALTVNKANPAYEKPENLTAVYGQTLKEVTLPKGFTWQTAKDTAVGNVGSNPFKVMYTPDDKVNYNSIRDIEVHITVTPAPGTGQVSQEGWTYGQPALSPVPESKTNGTENVTYAYKTKDAGDDTYTAEVPKSAGGYTLQATFAAIQNYAAVTATADFTIAPAVPIVTIIPETGKGIQVGDPVTLTIALKGVENEAPRGTVDIQGQTLELKDGQATVVYTPADDTPKTLTAEYTPAEGENYTSAQASLTLTASKKTREPITLEDLTKTYGDPAFTLTPAGGSLQDGEAYTYTSDNEAVAAVGQNGEVTLRQTGTAHITVSVAESSAWKPAAATMTLTVGKAQITGVTFEDATYTEDGAEHKIELTGSLPEGASVSYENNVQKAPGTYTAKAIIEGGVNYESQELTATLTIKRKRLKTPEEISQAIAELPDASGLGSLTEEEQTQVRETVENIIESIAGLPPEQQLQIPQDDIIRLEQYGASPYNLVIDKDTSATTGHETHIDEADVQIFGGSIAARAMDGDVKIVLTQELPPDGAALAIRLKLYIRQEGSAEYTEAELKTPIVVQLRLPGHIKTQGLGIRHLNPDGSVKENLVPAIKGSQASFMTASFSRFLFVEASGLEPGPEEPTPDPEEPATGPEEPTLGTGVAKSHNTNTGLPGTGSKAAAAALLALAGLIGLAAWQYARKHHE</sequence>
<dbReference type="InterPro" id="IPR053139">
    <property type="entry name" value="Surface_bspA-like"/>
</dbReference>
<evidence type="ECO:0000313" key="6">
    <source>
        <dbReference type="Proteomes" id="UP000586254"/>
    </source>
</evidence>
<proteinExistence type="predicted"/>
<dbReference type="SUPFAM" id="SSF49373">
    <property type="entry name" value="Invasin/intimin cell-adhesion fragments"/>
    <property type="match status" value="2"/>
</dbReference>
<feature type="compositionally biased region" description="Low complexity" evidence="1">
    <location>
        <begin position="1631"/>
        <end position="1643"/>
    </location>
</feature>
<keyword evidence="2" id="KW-0812">Transmembrane</keyword>
<dbReference type="InterPro" id="IPR032675">
    <property type="entry name" value="LRR_dom_sf"/>
</dbReference>
<dbReference type="PANTHER" id="PTHR45661:SF3">
    <property type="entry name" value="IG-LIKE DOMAIN-CONTAINING PROTEIN"/>
    <property type="match status" value="1"/>
</dbReference>
<dbReference type="PANTHER" id="PTHR45661">
    <property type="entry name" value="SURFACE ANTIGEN"/>
    <property type="match status" value="1"/>
</dbReference>
<evidence type="ECO:0000256" key="2">
    <source>
        <dbReference type="SAM" id="Phobius"/>
    </source>
</evidence>
<accession>A0A853JUJ4</accession>
<evidence type="ECO:0000256" key="3">
    <source>
        <dbReference type="SAM" id="SignalP"/>
    </source>
</evidence>
<dbReference type="Pfam" id="PF13306">
    <property type="entry name" value="LRR_5"/>
    <property type="match status" value="2"/>
</dbReference>
<dbReference type="InterPro" id="IPR026906">
    <property type="entry name" value="LRR_5"/>
</dbReference>
<feature type="chain" id="PRO_5032579243" evidence="3">
    <location>
        <begin position="38"/>
        <end position="1686"/>
    </location>
</feature>
<organism evidence="5 6">
    <name type="scientific">Eubacterium callanderi</name>
    <dbReference type="NCBI Taxonomy" id="53442"/>
    <lineage>
        <taxon>Bacteria</taxon>
        <taxon>Bacillati</taxon>
        <taxon>Bacillota</taxon>
        <taxon>Clostridia</taxon>
        <taxon>Eubacteriales</taxon>
        <taxon>Eubacteriaceae</taxon>
        <taxon>Eubacterium</taxon>
    </lineage>
</organism>
<dbReference type="InterPro" id="IPR013783">
    <property type="entry name" value="Ig-like_fold"/>
</dbReference>
<feature type="signal peptide" evidence="3">
    <location>
        <begin position="1"/>
        <end position="37"/>
    </location>
</feature>
<dbReference type="Pfam" id="PF18657">
    <property type="entry name" value="YDG"/>
    <property type="match status" value="1"/>
</dbReference>
<dbReference type="Proteomes" id="UP000586254">
    <property type="component" value="Unassembled WGS sequence"/>
</dbReference>
<feature type="transmembrane region" description="Helical" evidence="2">
    <location>
        <begin position="1661"/>
        <end position="1681"/>
    </location>
</feature>
<dbReference type="Gene3D" id="3.80.10.10">
    <property type="entry name" value="Ribonuclease Inhibitor"/>
    <property type="match status" value="4"/>
</dbReference>
<feature type="region of interest" description="Disordered" evidence="1">
    <location>
        <begin position="1616"/>
        <end position="1658"/>
    </location>
</feature>
<dbReference type="InterPro" id="IPR008964">
    <property type="entry name" value="Invasin/intimin_cell_adhesion"/>
</dbReference>
<dbReference type="Gene3D" id="2.60.40.10">
    <property type="entry name" value="Immunoglobulins"/>
    <property type="match status" value="1"/>
</dbReference>
<feature type="compositionally biased region" description="Acidic residues" evidence="1">
    <location>
        <begin position="1620"/>
        <end position="1630"/>
    </location>
</feature>
<reference evidence="5 6" key="1">
    <citation type="submission" date="2020-07" db="EMBL/GenBank/DDBJ databases">
        <title>Organ Donor 1.</title>
        <authorList>
            <person name="Marsh A.J."/>
            <person name="Azcarate-Peril M.A."/>
        </authorList>
    </citation>
    <scope>NUCLEOTIDE SEQUENCE [LARGE SCALE GENOMIC DNA]</scope>
    <source>
        <strain evidence="5 6">AMC0717</strain>
    </source>
</reference>
<evidence type="ECO:0000256" key="1">
    <source>
        <dbReference type="SAM" id="MobiDB-lite"/>
    </source>
</evidence>